<evidence type="ECO:0000256" key="2">
    <source>
        <dbReference type="ARBA" id="ARBA00023098"/>
    </source>
</evidence>
<comment type="similarity">
    <text evidence="1">Belongs to the enoyl-CoA hydratase/isomerase family.</text>
</comment>
<name>A0ABN3PL99_9ACTN</name>
<evidence type="ECO:0000256" key="1">
    <source>
        <dbReference type="ARBA" id="ARBA00005254"/>
    </source>
</evidence>
<sequence length="260" mass="26770">MIEVDVTDGIGVVRLAHGKVNALDLELCRAIEETLRDLDAGPARAVVLTGTGRAFSAGVDLARIVEGGAGYVDDYLPALTGAFRAVFEAGKPVVAAVNGHAIAGGCVLAAACDHRVMAAGTGTIGVPELYVGVPFPAVALEIMEYALGPVAARRAILDGRNHTAAEALAHGFVDELAEPGELLDRALAVAGRLATAVPADVLRHTKRQLRGDADDRREGEATTARLWRTAAADGRIEAFMARTVGSRRSSPGGSPPPAAG</sequence>
<dbReference type="CDD" id="cd06558">
    <property type="entry name" value="crotonase-like"/>
    <property type="match status" value="1"/>
</dbReference>
<organism evidence="5 6">
    <name type="scientific">Actinomadura fulvescens</name>
    <dbReference type="NCBI Taxonomy" id="46160"/>
    <lineage>
        <taxon>Bacteria</taxon>
        <taxon>Bacillati</taxon>
        <taxon>Actinomycetota</taxon>
        <taxon>Actinomycetes</taxon>
        <taxon>Streptosporangiales</taxon>
        <taxon>Thermomonosporaceae</taxon>
        <taxon>Actinomadura</taxon>
    </lineage>
</organism>
<accession>A0ABN3PL99</accession>
<feature type="region of interest" description="Disordered" evidence="4">
    <location>
        <begin position="241"/>
        <end position="260"/>
    </location>
</feature>
<keyword evidence="6" id="KW-1185">Reference proteome</keyword>
<comment type="caution">
    <text evidence="5">The sequence shown here is derived from an EMBL/GenBank/DDBJ whole genome shotgun (WGS) entry which is preliminary data.</text>
</comment>
<dbReference type="Pfam" id="PF00378">
    <property type="entry name" value="ECH_1"/>
    <property type="match status" value="1"/>
</dbReference>
<dbReference type="PANTHER" id="PTHR11941:SF169">
    <property type="entry name" value="(7AS)-7A-METHYL-1,5-DIOXO-2,3,5,6,7,7A-HEXAHYDRO-1H-INDENE-CARBOXYL-COA HYDROLASE"/>
    <property type="match status" value="1"/>
</dbReference>
<dbReference type="InterPro" id="IPR029045">
    <property type="entry name" value="ClpP/crotonase-like_dom_sf"/>
</dbReference>
<gene>
    <name evidence="5" type="ORF">GCM10010411_22030</name>
</gene>
<dbReference type="SUPFAM" id="SSF52096">
    <property type="entry name" value="ClpP/crotonase"/>
    <property type="match status" value="1"/>
</dbReference>
<dbReference type="EMBL" id="BAAATD010000002">
    <property type="protein sequence ID" value="GAA2588767.1"/>
    <property type="molecule type" value="Genomic_DNA"/>
</dbReference>
<dbReference type="PANTHER" id="PTHR11941">
    <property type="entry name" value="ENOYL-COA HYDRATASE-RELATED"/>
    <property type="match status" value="1"/>
</dbReference>
<reference evidence="5 6" key="1">
    <citation type="journal article" date="2019" name="Int. J. Syst. Evol. Microbiol.">
        <title>The Global Catalogue of Microorganisms (GCM) 10K type strain sequencing project: providing services to taxonomists for standard genome sequencing and annotation.</title>
        <authorList>
            <consortium name="The Broad Institute Genomics Platform"/>
            <consortium name="The Broad Institute Genome Sequencing Center for Infectious Disease"/>
            <person name="Wu L."/>
            <person name="Ma J."/>
        </authorList>
    </citation>
    <scope>NUCLEOTIDE SEQUENCE [LARGE SCALE GENOMIC DNA]</scope>
    <source>
        <strain evidence="5 6">JCM 6833</strain>
    </source>
</reference>
<dbReference type="RefSeq" id="WP_344540187.1">
    <property type="nucleotide sequence ID" value="NZ_BAAATD010000002.1"/>
</dbReference>
<keyword evidence="2" id="KW-0443">Lipid metabolism</keyword>
<protein>
    <submittedName>
        <fullName evidence="5">Enoyl-CoA hydratase/isomerase family protein</fullName>
    </submittedName>
</protein>
<evidence type="ECO:0000313" key="5">
    <source>
        <dbReference type="EMBL" id="GAA2588767.1"/>
    </source>
</evidence>
<evidence type="ECO:0000256" key="4">
    <source>
        <dbReference type="SAM" id="MobiDB-lite"/>
    </source>
</evidence>
<evidence type="ECO:0000256" key="3">
    <source>
        <dbReference type="ARBA" id="ARBA00023239"/>
    </source>
</evidence>
<proteinExistence type="inferred from homology"/>
<dbReference type="InterPro" id="IPR001753">
    <property type="entry name" value="Enoyl-CoA_hydra/iso"/>
</dbReference>
<dbReference type="Proteomes" id="UP001501509">
    <property type="component" value="Unassembled WGS sequence"/>
</dbReference>
<keyword evidence="3" id="KW-0456">Lyase</keyword>
<evidence type="ECO:0000313" key="6">
    <source>
        <dbReference type="Proteomes" id="UP001501509"/>
    </source>
</evidence>
<dbReference type="Gene3D" id="3.90.226.10">
    <property type="entry name" value="2-enoyl-CoA Hydratase, Chain A, domain 1"/>
    <property type="match status" value="1"/>
</dbReference>